<reference evidence="1 2" key="1">
    <citation type="submission" date="2020-07" db="EMBL/GenBank/DDBJ databases">
        <title>Novel species isolated from subtropical streams in China.</title>
        <authorList>
            <person name="Lu H."/>
        </authorList>
    </citation>
    <scope>NUCLEOTIDE SEQUENCE [LARGE SCALE GENOMIC DNA]</scope>
    <source>
        <strain evidence="1 2">FT3S</strain>
    </source>
</reference>
<sequence length="220" mass="24258">MDRLNDKLAPRYYLSLRQIPRIRLDLSELSKGSAFAGAVLFLHPRFVDDAARTRFLWSKPLFTDCNLVISSKEAPLDYQGPASLEGRRFGGVRGYRYSTVDALASAGKLVREDSQDELSGLQKVARGRLDLTVVPYTIYSYAVAEHALAPMLHVAPRPLQCFTRHILVGRAHPALLGALDQAIDALAGDPAWQASLASFHLDLDAMARWSSYPGEAGHQP</sequence>
<gene>
    <name evidence="1" type="ORF">H3H36_02025</name>
</gene>
<dbReference type="AlphaFoldDB" id="A0A7W2EDY3"/>
<dbReference type="Gene3D" id="3.40.190.10">
    <property type="entry name" value="Periplasmic binding protein-like II"/>
    <property type="match status" value="2"/>
</dbReference>
<dbReference type="Proteomes" id="UP000566711">
    <property type="component" value="Unassembled WGS sequence"/>
</dbReference>
<protein>
    <submittedName>
        <fullName evidence="1">Transporter substrate-binding domain-containing protein</fullName>
    </submittedName>
</protein>
<proteinExistence type="predicted"/>
<organism evidence="1 2">
    <name type="scientific">Rugamonas fusca</name>
    <dbReference type="NCBI Taxonomy" id="2758568"/>
    <lineage>
        <taxon>Bacteria</taxon>
        <taxon>Pseudomonadati</taxon>
        <taxon>Pseudomonadota</taxon>
        <taxon>Betaproteobacteria</taxon>
        <taxon>Burkholderiales</taxon>
        <taxon>Oxalobacteraceae</taxon>
        <taxon>Telluria group</taxon>
        <taxon>Rugamonas</taxon>
    </lineage>
</organism>
<name>A0A7W2EDY3_9BURK</name>
<dbReference type="SUPFAM" id="SSF53850">
    <property type="entry name" value="Periplasmic binding protein-like II"/>
    <property type="match status" value="1"/>
</dbReference>
<dbReference type="EMBL" id="JACEZS010000001">
    <property type="protein sequence ID" value="MBA5604139.1"/>
    <property type="molecule type" value="Genomic_DNA"/>
</dbReference>
<keyword evidence="2" id="KW-1185">Reference proteome</keyword>
<evidence type="ECO:0000313" key="1">
    <source>
        <dbReference type="EMBL" id="MBA5604139.1"/>
    </source>
</evidence>
<accession>A0A7W2EDY3</accession>
<comment type="caution">
    <text evidence="1">The sequence shown here is derived from an EMBL/GenBank/DDBJ whole genome shotgun (WGS) entry which is preliminary data.</text>
</comment>
<evidence type="ECO:0000313" key="2">
    <source>
        <dbReference type="Proteomes" id="UP000566711"/>
    </source>
</evidence>
<dbReference type="RefSeq" id="WP_182213407.1">
    <property type="nucleotide sequence ID" value="NZ_JACEZS010000001.1"/>
</dbReference>